<name>A0A933S8H1_UNCEI</name>
<dbReference type="PROSITE" id="PS50006">
    <property type="entry name" value="FHA_DOMAIN"/>
    <property type="match status" value="1"/>
</dbReference>
<evidence type="ECO:0000313" key="3">
    <source>
        <dbReference type="Proteomes" id="UP000696931"/>
    </source>
</evidence>
<evidence type="ECO:0000313" key="2">
    <source>
        <dbReference type="EMBL" id="MBI5167851.1"/>
    </source>
</evidence>
<dbReference type="Gene3D" id="2.60.200.20">
    <property type="match status" value="1"/>
</dbReference>
<dbReference type="Pfam" id="PF00498">
    <property type="entry name" value="FHA"/>
    <property type="match status" value="1"/>
</dbReference>
<evidence type="ECO:0000259" key="1">
    <source>
        <dbReference type="PROSITE" id="PS50006"/>
    </source>
</evidence>
<sequence length="186" mass="20772">MSPDPKRPKVVKHCPDGHEMQMTWRTCPQCTGQEPELITNFRGNADATVMFTPDKAPLRPVEPPAEAAPPPRPKIKVWELAVTSGPRKGERIELGFLPGARPLRIGKAPKADPAQRHEKFEDSFMSREHVVFMPMGEAWLLQDLQSTNGTAVNGEKCEESWLRPGDEVRAGQSIFKVELVEKDAPQ</sequence>
<dbReference type="SUPFAM" id="SSF49879">
    <property type="entry name" value="SMAD/FHA domain"/>
    <property type="match status" value="1"/>
</dbReference>
<dbReference type="EMBL" id="JACRIW010000001">
    <property type="protein sequence ID" value="MBI5167851.1"/>
    <property type="molecule type" value="Genomic_DNA"/>
</dbReference>
<dbReference type="Proteomes" id="UP000696931">
    <property type="component" value="Unassembled WGS sequence"/>
</dbReference>
<dbReference type="InterPro" id="IPR000253">
    <property type="entry name" value="FHA_dom"/>
</dbReference>
<proteinExistence type="predicted"/>
<gene>
    <name evidence="2" type="ORF">HZA61_00040</name>
</gene>
<comment type="caution">
    <text evidence="2">The sequence shown here is derived from an EMBL/GenBank/DDBJ whole genome shotgun (WGS) entry which is preliminary data.</text>
</comment>
<dbReference type="AlphaFoldDB" id="A0A933S8H1"/>
<reference evidence="2" key="1">
    <citation type="submission" date="2020-07" db="EMBL/GenBank/DDBJ databases">
        <title>Huge and variable diversity of episymbiotic CPR bacteria and DPANN archaea in groundwater ecosystems.</title>
        <authorList>
            <person name="He C.Y."/>
            <person name="Keren R."/>
            <person name="Whittaker M."/>
            <person name="Farag I.F."/>
            <person name="Doudna J."/>
            <person name="Cate J.H.D."/>
            <person name="Banfield J.F."/>
        </authorList>
    </citation>
    <scope>NUCLEOTIDE SEQUENCE</scope>
    <source>
        <strain evidence="2">NC_groundwater_1813_Pr3_B-0.1um_71_17</strain>
    </source>
</reference>
<protein>
    <submittedName>
        <fullName evidence="2">FHA domain-containing protein</fullName>
    </submittedName>
</protein>
<organism evidence="2 3">
    <name type="scientific">Eiseniibacteriota bacterium</name>
    <dbReference type="NCBI Taxonomy" id="2212470"/>
    <lineage>
        <taxon>Bacteria</taxon>
        <taxon>Candidatus Eiseniibacteriota</taxon>
    </lineage>
</organism>
<accession>A0A933S8H1</accession>
<dbReference type="CDD" id="cd00060">
    <property type="entry name" value="FHA"/>
    <property type="match status" value="1"/>
</dbReference>
<dbReference type="InterPro" id="IPR008984">
    <property type="entry name" value="SMAD_FHA_dom_sf"/>
</dbReference>
<feature type="domain" description="FHA" evidence="1">
    <location>
        <begin position="103"/>
        <end position="157"/>
    </location>
</feature>